<evidence type="ECO:0000259" key="2">
    <source>
        <dbReference type="Pfam" id="PF12140"/>
    </source>
</evidence>
<dbReference type="KEGG" id="dci:103524094"/>
<dbReference type="STRING" id="121845.A0A1S3DSU8"/>
<feature type="domain" description="SLED" evidence="2">
    <location>
        <begin position="103"/>
        <end position="192"/>
    </location>
</feature>
<dbReference type="RefSeq" id="XP_008487321.1">
    <property type="nucleotide sequence ID" value="XM_008489099.1"/>
</dbReference>
<dbReference type="AlphaFoldDB" id="A0A1S3DSU8"/>
<dbReference type="Gene3D" id="1.10.150.50">
    <property type="entry name" value="Transcription Factor, Ets-1"/>
    <property type="match status" value="1"/>
</dbReference>
<protein>
    <submittedName>
        <fullName evidence="4">Scm-like with four MBT domains protein 1</fullName>
    </submittedName>
</protein>
<dbReference type="GeneID" id="103524094"/>
<dbReference type="PaxDb" id="121845-A0A1S3DSU8"/>
<reference evidence="4" key="1">
    <citation type="submission" date="2025-08" db="UniProtKB">
        <authorList>
            <consortium name="RefSeq"/>
        </authorList>
    </citation>
    <scope>IDENTIFICATION</scope>
</reference>
<evidence type="ECO:0000256" key="1">
    <source>
        <dbReference type="SAM" id="MobiDB-lite"/>
    </source>
</evidence>
<accession>A0A1S3DSU8</accession>
<organism evidence="3 4">
    <name type="scientific">Diaphorina citri</name>
    <name type="common">Asian citrus psyllid</name>
    <dbReference type="NCBI Taxonomy" id="121845"/>
    <lineage>
        <taxon>Eukaryota</taxon>
        <taxon>Metazoa</taxon>
        <taxon>Ecdysozoa</taxon>
        <taxon>Arthropoda</taxon>
        <taxon>Hexapoda</taxon>
        <taxon>Insecta</taxon>
        <taxon>Pterygota</taxon>
        <taxon>Neoptera</taxon>
        <taxon>Paraneoptera</taxon>
        <taxon>Hemiptera</taxon>
        <taxon>Sternorrhyncha</taxon>
        <taxon>Psylloidea</taxon>
        <taxon>Psyllidae</taxon>
        <taxon>Diaphorininae</taxon>
        <taxon>Diaphorina</taxon>
    </lineage>
</organism>
<dbReference type="InterPro" id="IPR038348">
    <property type="entry name" value="SLED_sf"/>
</dbReference>
<dbReference type="Gene3D" id="3.90.1150.190">
    <property type="entry name" value="SLED domain"/>
    <property type="match status" value="1"/>
</dbReference>
<feature type="compositionally biased region" description="Polar residues" evidence="1">
    <location>
        <begin position="1"/>
        <end position="13"/>
    </location>
</feature>
<feature type="region of interest" description="Disordered" evidence="1">
    <location>
        <begin position="289"/>
        <end position="345"/>
    </location>
</feature>
<evidence type="ECO:0000313" key="3">
    <source>
        <dbReference type="Proteomes" id="UP000079169"/>
    </source>
</evidence>
<proteinExistence type="predicted"/>
<feature type="compositionally biased region" description="Polar residues" evidence="1">
    <location>
        <begin position="322"/>
        <end position="345"/>
    </location>
</feature>
<feature type="non-terminal residue" evidence="4">
    <location>
        <position position="440"/>
    </location>
</feature>
<dbReference type="Proteomes" id="UP000079169">
    <property type="component" value="Unplaced"/>
</dbReference>
<evidence type="ECO:0000313" key="4">
    <source>
        <dbReference type="RefSeq" id="XP_008487321.1"/>
    </source>
</evidence>
<sequence length="440" mass="50615">MNNTCNFDPQHQDTGGIDTGEAPTQTRLRHHAGYKLRVSFIYLSLPHSLQSHSRYSAKQGWASPKKDLPVTREKDLADRKRIGQKAKPYYSESSVFSKRKISLVIGPGPVRLVLLDVVKRIANLAYVQMRILRELEAPSTKPPEGRTREELKVKYKKRVYKGTIEVATRLDAVEDYCMEICKKLQVCQNLISLKPCPECPLNCLERNKVKSSKDKKTNTKQSIDYKSFIYKPLTNPVSLVNRTPFQEDIPPPKETSPEENIVWNKEKCLRKRKVNVFLEREKKRLKINEDEETGSSKGKESEENNSTEEETRRVRRGKRSNQETQSKSQQENQSQTNADRVQENQTNLEKRKDVFVLMRAFNEAKLPLPKKPNPLQWTEDDVFHCVSQIPDLCTVAPLLKAEAIDGLALTLLNLHLCRHNLKLDVDTSLLLCRLVEVVRT</sequence>
<feature type="region of interest" description="Disordered" evidence="1">
    <location>
        <begin position="1"/>
        <end position="23"/>
    </location>
</feature>
<keyword evidence="3" id="KW-1185">Reference proteome</keyword>
<dbReference type="Pfam" id="PF12140">
    <property type="entry name" value="SLED"/>
    <property type="match status" value="1"/>
</dbReference>
<dbReference type="InterPro" id="IPR013761">
    <property type="entry name" value="SAM/pointed_sf"/>
</dbReference>
<dbReference type="InterPro" id="IPR021987">
    <property type="entry name" value="SLED"/>
</dbReference>
<dbReference type="SUPFAM" id="SSF47769">
    <property type="entry name" value="SAM/Pointed domain"/>
    <property type="match status" value="1"/>
</dbReference>
<name>A0A1S3DSU8_DIACI</name>
<gene>
    <name evidence="4" type="primary">LOC103524094</name>
</gene>